<accession>A0A2V0NYH2</accession>
<dbReference type="SUPFAM" id="SSF48576">
    <property type="entry name" value="Terpenoid synthases"/>
    <property type="match status" value="1"/>
</dbReference>
<sequence length="349" mass="37059">MQTQLRSLRQRACGGARCTARSSAPAAAARRSSRAQVRIHVAAPTTEAVSSSEPGTFDFKSYMESTAASVNAALDAACPSKYPETLNEAMRYSLLAGGKRVRPALCLAACEMVGGDVAAAMPTACAMEMVHTMSLIHDDLPAMDNDDFRRGRPTNHKVYGENMAILAGDAMLTFAFEHVARATKGVPADRVLRVIAELGRASGADGLVGGQVVDIQSEGKEVGLDVLRYIHEHKTAALLEAAVVCGAIVGGASDEDVEKLRRYALNIGLAFQVVDDILDITQSTEVLGKTAAKDLAVNKTTYPKLLGLEKSREVAEQLISEAIAQLDGFEPAKAAPLVALAKFIGYRQN</sequence>
<evidence type="ECO:0000256" key="1">
    <source>
        <dbReference type="ARBA" id="ARBA00001946"/>
    </source>
</evidence>
<dbReference type="InterPro" id="IPR053378">
    <property type="entry name" value="Prenyl_diphosphate_synthase"/>
</dbReference>
<evidence type="ECO:0000256" key="6">
    <source>
        <dbReference type="ARBA" id="ARBA00022842"/>
    </source>
</evidence>
<name>A0A2V0NYH2_9CHLO</name>
<evidence type="ECO:0000256" key="5">
    <source>
        <dbReference type="ARBA" id="ARBA00022723"/>
    </source>
</evidence>
<dbReference type="Gene3D" id="1.10.600.10">
    <property type="entry name" value="Farnesyl Diphosphate Synthase"/>
    <property type="match status" value="1"/>
</dbReference>
<dbReference type="SFLD" id="SFLDG01017">
    <property type="entry name" value="Polyprenyl_Transferase_Like"/>
    <property type="match status" value="1"/>
</dbReference>
<comment type="cofactor">
    <cofactor evidence="1">
        <name>Mg(2+)</name>
        <dbReference type="ChEBI" id="CHEBI:18420"/>
    </cofactor>
</comment>
<dbReference type="GO" id="GO:0046872">
    <property type="term" value="F:metal ion binding"/>
    <property type="evidence" value="ECO:0007669"/>
    <property type="project" value="UniProtKB-KW"/>
</dbReference>
<dbReference type="InterPro" id="IPR000092">
    <property type="entry name" value="Polyprenyl_synt"/>
</dbReference>
<reference evidence="9 10" key="1">
    <citation type="journal article" date="2018" name="Sci. Rep.">
        <title>Raphidocelis subcapitata (=Pseudokirchneriella subcapitata) provides an insight into genome evolution and environmental adaptations in the Sphaeropleales.</title>
        <authorList>
            <person name="Suzuki S."/>
            <person name="Yamaguchi H."/>
            <person name="Nakajima N."/>
            <person name="Kawachi M."/>
        </authorList>
    </citation>
    <scope>NUCLEOTIDE SEQUENCE [LARGE SCALE GENOMIC DNA]</scope>
    <source>
        <strain evidence="9 10">NIES-35</strain>
    </source>
</reference>
<evidence type="ECO:0000256" key="8">
    <source>
        <dbReference type="RuleBase" id="RU004466"/>
    </source>
</evidence>
<dbReference type="Proteomes" id="UP000247498">
    <property type="component" value="Unassembled WGS sequence"/>
</dbReference>
<keyword evidence="7" id="KW-0414">Isoprene biosynthesis</keyword>
<proteinExistence type="inferred from homology"/>
<dbReference type="GO" id="GO:0008299">
    <property type="term" value="P:isoprenoid biosynthetic process"/>
    <property type="evidence" value="ECO:0007669"/>
    <property type="project" value="UniProtKB-KW"/>
</dbReference>
<dbReference type="FunFam" id="1.10.600.10:FF:000001">
    <property type="entry name" value="Geranylgeranyl diphosphate synthase"/>
    <property type="match status" value="1"/>
</dbReference>
<organism evidence="9 10">
    <name type="scientific">Raphidocelis subcapitata</name>
    <dbReference type="NCBI Taxonomy" id="307507"/>
    <lineage>
        <taxon>Eukaryota</taxon>
        <taxon>Viridiplantae</taxon>
        <taxon>Chlorophyta</taxon>
        <taxon>core chlorophytes</taxon>
        <taxon>Chlorophyceae</taxon>
        <taxon>CS clade</taxon>
        <taxon>Sphaeropleales</taxon>
        <taxon>Selenastraceae</taxon>
        <taxon>Raphidocelis</taxon>
    </lineage>
</organism>
<keyword evidence="5" id="KW-0479">Metal-binding</keyword>
<dbReference type="PANTHER" id="PTHR43281">
    <property type="entry name" value="FARNESYL DIPHOSPHATE SYNTHASE"/>
    <property type="match status" value="1"/>
</dbReference>
<comment type="similarity">
    <text evidence="3 8">Belongs to the FPP/GGPP synthase family.</text>
</comment>
<dbReference type="EMBL" id="BDRX01000014">
    <property type="protein sequence ID" value="GBF89977.1"/>
    <property type="molecule type" value="Genomic_DNA"/>
</dbReference>
<dbReference type="InterPro" id="IPR054848">
    <property type="entry name" value="GGPPSyn_CRT-like"/>
</dbReference>
<evidence type="ECO:0000313" key="9">
    <source>
        <dbReference type="EMBL" id="GBF89977.1"/>
    </source>
</evidence>
<evidence type="ECO:0000313" key="10">
    <source>
        <dbReference type="Proteomes" id="UP000247498"/>
    </source>
</evidence>
<evidence type="ECO:0000256" key="2">
    <source>
        <dbReference type="ARBA" id="ARBA00005128"/>
    </source>
</evidence>
<keyword evidence="10" id="KW-1185">Reference proteome</keyword>
<evidence type="ECO:0000256" key="3">
    <source>
        <dbReference type="ARBA" id="ARBA00006706"/>
    </source>
</evidence>
<dbReference type="GO" id="GO:0005737">
    <property type="term" value="C:cytoplasm"/>
    <property type="evidence" value="ECO:0007669"/>
    <property type="project" value="UniProtKB-ARBA"/>
</dbReference>
<dbReference type="GO" id="GO:0004659">
    <property type="term" value="F:prenyltransferase activity"/>
    <property type="evidence" value="ECO:0007669"/>
    <property type="project" value="InterPro"/>
</dbReference>
<dbReference type="NCBIfam" id="NF045685">
    <property type="entry name" value="GGPPSynCrtE"/>
    <property type="match status" value="1"/>
</dbReference>
<comment type="pathway">
    <text evidence="2">Isoprenoid biosynthesis.</text>
</comment>
<keyword evidence="6" id="KW-0460">Magnesium</keyword>
<dbReference type="CDD" id="cd00685">
    <property type="entry name" value="Trans_IPPS_HT"/>
    <property type="match status" value="1"/>
</dbReference>
<dbReference type="SFLD" id="SFLDS00005">
    <property type="entry name" value="Isoprenoid_Synthase_Type_I"/>
    <property type="match status" value="1"/>
</dbReference>
<dbReference type="AlphaFoldDB" id="A0A2V0NYH2"/>
<comment type="caution">
    <text evidence="9">The sequence shown here is derived from an EMBL/GenBank/DDBJ whole genome shotgun (WGS) entry which is preliminary data.</text>
</comment>
<dbReference type="NCBIfam" id="NF045485">
    <property type="entry name" value="FPPsyn"/>
    <property type="match status" value="1"/>
</dbReference>
<dbReference type="PROSITE" id="PS00723">
    <property type="entry name" value="POLYPRENYL_SYNTHASE_1"/>
    <property type="match status" value="1"/>
</dbReference>
<dbReference type="InParanoid" id="A0A2V0NYH2"/>
<gene>
    <name evidence="9" type="ORF">Rsub_02683</name>
</gene>
<evidence type="ECO:0000256" key="4">
    <source>
        <dbReference type="ARBA" id="ARBA00022679"/>
    </source>
</evidence>
<dbReference type="OrthoDB" id="6921389at2759"/>
<dbReference type="InterPro" id="IPR033749">
    <property type="entry name" value="Polyprenyl_synt_CS"/>
</dbReference>
<dbReference type="STRING" id="307507.A0A2V0NYH2"/>
<dbReference type="FunCoup" id="A0A2V0NYH2">
    <property type="interactions" value="210"/>
</dbReference>
<keyword evidence="4 8" id="KW-0808">Transferase</keyword>
<protein>
    <submittedName>
        <fullName evidence="9">Geranylgeranyl diphosphate synthase</fullName>
    </submittedName>
</protein>
<dbReference type="InterPro" id="IPR008949">
    <property type="entry name" value="Isoprenoid_synthase_dom_sf"/>
</dbReference>
<evidence type="ECO:0000256" key="7">
    <source>
        <dbReference type="ARBA" id="ARBA00023229"/>
    </source>
</evidence>
<dbReference type="PROSITE" id="PS00444">
    <property type="entry name" value="POLYPRENYL_SYNTHASE_2"/>
    <property type="match status" value="1"/>
</dbReference>
<dbReference type="Pfam" id="PF00348">
    <property type="entry name" value="polyprenyl_synt"/>
    <property type="match status" value="1"/>
</dbReference>
<dbReference type="PANTHER" id="PTHR43281:SF1">
    <property type="entry name" value="FARNESYL DIPHOSPHATE SYNTHASE"/>
    <property type="match status" value="1"/>
</dbReference>